<dbReference type="Gene3D" id="1.20.1720.10">
    <property type="entry name" value="Multidrug resistance protein D"/>
    <property type="match status" value="1"/>
</dbReference>
<feature type="transmembrane region" description="Helical" evidence="7">
    <location>
        <begin position="274"/>
        <end position="300"/>
    </location>
</feature>
<name>A0ABW1VMW7_9GAMM</name>
<evidence type="ECO:0000256" key="7">
    <source>
        <dbReference type="SAM" id="Phobius"/>
    </source>
</evidence>
<evidence type="ECO:0000313" key="10">
    <source>
        <dbReference type="Proteomes" id="UP001596215"/>
    </source>
</evidence>
<evidence type="ECO:0000256" key="4">
    <source>
        <dbReference type="ARBA" id="ARBA00022692"/>
    </source>
</evidence>
<dbReference type="InterPro" id="IPR020846">
    <property type="entry name" value="MFS_dom"/>
</dbReference>
<protein>
    <submittedName>
        <fullName evidence="9">Multidrug transporter subunit MdtD</fullName>
    </submittedName>
</protein>
<evidence type="ECO:0000256" key="6">
    <source>
        <dbReference type="ARBA" id="ARBA00023136"/>
    </source>
</evidence>
<feature type="transmembrane region" description="Helical" evidence="7">
    <location>
        <begin position="171"/>
        <end position="193"/>
    </location>
</feature>
<dbReference type="Pfam" id="PF07690">
    <property type="entry name" value="MFS_1"/>
    <property type="match status" value="1"/>
</dbReference>
<sequence length="478" mass="51894">MNKTAHADAPPHPVSVRWQLWIVAVGFFMQSLDTTIVNTALPSMAKALGTSPLNMHMVIVCYVLTVAVMLPLSGWLSDRCGVRNVFCGAISLFTLGSLCCALSANTDQLILSRILQGIGGAMMVPVGRLTVMKIVPRAQYMAAMTFVTLPGQLGPLAGPTLGGILVEYASWHWIFLINLPVGIIGIIATLKLLPNYRLPPRRFDFGGFLLLAIPMATLTLALESHQWTITRQGVWPWLLLSCGIGCLLWYPCYARHRDNALFSLDLFKNRVYRTGLIGSMLARTGSGMLPFVMPLFLQLALGYSPFHAGLMMIPMVVGSMLIKRVVVRLVNRAGYRNALTGATLLLGTIVLLLPLLIKFNLQGGLPLLLFLLGGVNSIRFTTMNTLTLKELPDTLASSGNSLLSMVMQLSMSTGVSLAGLLLAAFSGGQVTDKAAMLSTFSYLWVAIGIFLWLPVAVFWFIPAGLSRNSQLKKSGKPL</sequence>
<reference evidence="10" key="1">
    <citation type="journal article" date="2019" name="Int. J. Syst. Evol. Microbiol.">
        <title>The Global Catalogue of Microorganisms (GCM) 10K type strain sequencing project: providing services to taxonomists for standard genome sequencing and annotation.</title>
        <authorList>
            <consortium name="The Broad Institute Genomics Platform"/>
            <consortium name="The Broad Institute Genome Sequencing Center for Infectious Disease"/>
            <person name="Wu L."/>
            <person name="Ma J."/>
        </authorList>
    </citation>
    <scope>NUCLEOTIDE SEQUENCE [LARGE SCALE GENOMIC DNA]</scope>
    <source>
        <strain evidence="10">CGMCC 4.1530</strain>
    </source>
</reference>
<evidence type="ECO:0000256" key="2">
    <source>
        <dbReference type="ARBA" id="ARBA00022448"/>
    </source>
</evidence>
<dbReference type="RefSeq" id="WP_212707152.1">
    <property type="nucleotide sequence ID" value="NZ_BAAAFW010000095.1"/>
</dbReference>
<feature type="transmembrane region" description="Helical" evidence="7">
    <location>
        <begin position="338"/>
        <end position="357"/>
    </location>
</feature>
<gene>
    <name evidence="9" type="primary">mdtD</name>
    <name evidence="9" type="ORF">ACFP73_05860</name>
</gene>
<dbReference type="CDD" id="cd17503">
    <property type="entry name" value="MFS_LmrB_MDR_like"/>
    <property type="match status" value="1"/>
</dbReference>
<keyword evidence="2" id="KW-0813">Transport</keyword>
<evidence type="ECO:0000313" key="9">
    <source>
        <dbReference type="EMBL" id="MFC6361630.1"/>
    </source>
</evidence>
<dbReference type="SUPFAM" id="SSF103473">
    <property type="entry name" value="MFS general substrate transporter"/>
    <property type="match status" value="1"/>
</dbReference>
<feature type="domain" description="Major facilitator superfamily (MFS) profile" evidence="8">
    <location>
        <begin position="19"/>
        <end position="465"/>
    </location>
</feature>
<feature type="transmembrane region" description="Helical" evidence="7">
    <location>
        <begin position="84"/>
        <end position="104"/>
    </location>
</feature>
<dbReference type="PRINTS" id="PR01036">
    <property type="entry name" value="TCRTETB"/>
</dbReference>
<dbReference type="Gene3D" id="1.20.1250.20">
    <property type="entry name" value="MFS general substrate transporter like domains"/>
    <property type="match status" value="1"/>
</dbReference>
<dbReference type="PANTHER" id="PTHR42718">
    <property type="entry name" value="MAJOR FACILITATOR SUPERFAMILY MULTIDRUG TRANSPORTER MFSC"/>
    <property type="match status" value="1"/>
</dbReference>
<keyword evidence="4 7" id="KW-0812">Transmembrane</keyword>
<evidence type="ECO:0000256" key="3">
    <source>
        <dbReference type="ARBA" id="ARBA00022475"/>
    </source>
</evidence>
<evidence type="ECO:0000256" key="5">
    <source>
        <dbReference type="ARBA" id="ARBA00022989"/>
    </source>
</evidence>
<feature type="transmembrane region" description="Helical" evidence="7">
    <location>
        <begin position="205"/>
        <end position="222"/>
    </location>
</feature>
<evidence type="ECO:0000256" key="1">
    <source>
        <dbReference type="ARBA" id="ARBA00004651"/>
    </source>
</evidence>
<proteinExistence type="predicted"/>
<keyword evidence="5 7" id="KW-1133">Transmembrane helix</keyword>
<feature type="transmembrane region" description="Helical" evidence="7">
    <location>
        <begin position="402"/>
        <end position="422"/>
    </location>
</feature>
<organism evidence="9 10">
    <name type="scientific">Tatumella punctata</name>
    <dbReference type="NCBI Taxonomy" id="399969"/>
    <lineage>
        <taxon>Bacteria</taxon>
        <taxon>Pseudomonadati</taxon>
        <taxon>Pseudomonadota</taxon>
        <taxon>Gammaproteobacteria</taxon>
        <taxon>Enterobacterales</taxon>
        <taxon>Erwiniaceae</taxon>
        <taxon>Tatumella</taxon>
    </lineage>
</organism>
<dbReference type="InterPro" id="IPR011701">
    <property type="entry name" value="MFS"/>
</dbReference>
<dbReference type="Proteomes" id="UP001596215">
    <property type="component" value="Unassembled WGS sequence"/>
</dbReference>
<dbReference type="NCBIfam" id="NF007799">
    <property type="entry name" value="PRK10504.1"/>
    <property type="match status" value="1"/>
</dbReference>
<evidence type="ECO:0000259" key="8">
    <source>
        <dbReference type="PROSITE" id="PS50850"/>
    </source>
</evidence>
<dbReference type="InterPro" id="IPR036259">
    <property type="entry name" value="MFS_trans_sf"/>
</dbReference>
<comment type="subcellular location">
    <subcellularLocation>
        <location evidence="1">Cell membrane</location>
        <topology evidence="1">Multi-pass membrane protein</topology>
    </subcellularLocation>
</comment>
<dbReference type="PANTHER" id="PTHR42718:SF46">
    <property type="entry name" value="BLR6921 PROTEIN"/>
    <property type="match status" value="1"/>
</dbReference>
<dbReference type="EMBL" id="JBHSUC010000005">
    <property type="protein sequence ID" value="MFC6361630.1"/>
    <property type="molecule type" value="Genomic_DNA"/>
</dbReference>
<feature type="transmembrane region" description="Helical" evidence="7">
    <location>
        <begin position="53"/>
        <end position="72"/>
    </location>
</feature>
<feature type="transmembrane region" description="Helical" evidence="7">
    <location>
        <begin position="306"/>
        <end position="326"/>
    </location>
</feature>
<accession>A0ABW1VMW7</accession>
<feature type="transmembrane region" description="Helical" evidence="7">
    <location>
        <begin position="110"/>
        <end position="131"/>
    </location>
</feature>
<keyword evidence="6 7" id="KW-0472">Membrane</keyword>
<keyword evidence="3" id="KW-1003">Cell membrane</keyword>
<feature type="transmembrane region" description="Helical" evidence="7">
    <location>
        <begin position="234"/>
        <end position="253"/>
    </location>
</feature>
<feature type="transmembrane region" description="Helical" evidence="7">
    <location>
        <begin position="20"/>
        <end position="41"/>
    </location>
</feature>
<dbReference type="PROSITE" id="PS50850">
    <property type="entry name" value="MFS"/>
    <property type="match status" value="1"/>
</dbReference>
<feature type="transmembrane region" description="Helical" evidence="7">
    <location>
        <begin position="442"/>
        <end position="465"/>
    </location>
</feature>
<keyword evidence="10" id="KW-1185">Reference proteome</keyword>
<comment type="caution">
    <text evidence="9">The sequence shown here is derived from an EMBL/GenBank/DDBJ whole genome shotgun (WGS) entry which is preliminary data.</text>
</comment>
<feature type="transmembrane region" description="Helical" evidence="7">
    <location>
        <begin position="143"/>
        <end position="165"/>
    </location>
</feature>